<reference evidence="3" key="1">
    <citation type="journal article" date="2020" name="Stud. Mycol.">
        <title>101 Dothideomycetes genomes: a test case for predicting lifestyles and emergence of pathogens.</title>
        <authorList>
            <person name="Haridas S."/>
            <person name="Albert R."/>
            <person name="Binder M."/>
            <person name="Bloem J."/>
            <person name="Labutti K."/>
            <person name="Salamov A."/>
            <person name="Andreopoulos B."/>
            <person name="Baker S."/>
            <person name="Barry K."/>
            <person name="Bills G."/>
            <person name="Bluhm B."/>
            <person name="Cannon C."/>
            <person name="Castanera R."/>
            <person name="Culley D."/>
            <person name="Daum C."/>
            <person name="Ezra D."/>
            <person name="Gonzalez J."/>
            <person name="Henrissat B."/>
            <person name="Kuo A."/>
            <person name="Liang C."/>
            <person name="Lipzen A."/>
            <person name="Lutzoni F."/>
            <person name="Magnuson J."/>
            <person name="Mondo S."/>
            <person name="Nolan M."/>
            <person name="Ohm R."/>
            <person name="Pangilinan J."/>
            <person name="Park H.-J."/>
            <person name="Ramirez L."/>
            <person name="Alfaro M."/>
            <person name="Sun H."/>
            <person name="Tritt A."/>
            <person name="Yoshinaga Y."/>
            <person name="Zwiers L.-H."/>
            <person name="Turgeon B."/>
            <person name="Goodwin S."/>
            <person name="Spatafora J."/>
            <person name="Crous P."/>
            <person name="Grigoriev I."/>
        </authorList>
    </citation>
    <scope>NUCLEOTIDE SEQUENCE</scope>
    <source>
        <strain evidence="3">CBS 480.64</strain>
    </source>
</reference>
<keyword evidence="1" id="KW-0175">Coiled coil</keyword>
<feature type="region of interest" description="Disordered" evidence="2">
    <location>
        <begin position="293"/>
        <end position="312"/>
    </location>
</feature>
<gene>
    <name evidence="3" type="ORF">K470DRAFT_258919</name>
</gene>
<evidence type="ECO:0000313" key="3">
    <source>
        <dbReference type="EMBL" id="KAF2859435.1"/>
    </source>
</evidence>
<dbReference type="EMBL" id="MU005993">
    <property type="protein sequence ID" value="KAF2859435.1"/>
    <property type="molecule type" value="Genomic_DNA"/>
</dbReference>
<proteinExistence type="predicted"/>
<evidence type="ECO:0000313" key="4">
    <source>
        <dbReference type="Proteomes" id="UP000799421"/>
    </source>
</evidence>
<feature type="region of interest" description="Disordered" evidence="2">
    <location>
        <begin position="138"/>
        <end position="207"/>
    </location>
</feature>
<dbReference type="OrthoDB" id="4448936at2759"/>
<keyword evidence="4" id="KW-1185">Reference proteome</keyword>
<feature type="compositionally biased region" description="Polar residues" evidence="2">
    <location>
        <begin position="1"/>
        <end position="10"/>
    </location>
</feature>
<protein>
    <submittedName>
        <fullName evidence="3">Uncharacterized protein</fullName>
    </submittedName>
</protein>
<accession>A0A6A7BXJ0</accession>
<evidence type="ECO:0000256" key="2">
    <source>
        <dbReference type="SAM" id="MobiDB-lite"/>
    </source>
</evidence>
<organism evidence="3 4">
    <name type="scientific">Piedraia hortae CBS 480.64</name>
    <dbReference type="NCBI Taxonomy" id="1314780"/>
    <lineage>
        <taxon>Eukaryota</taxon>
        <taxon>Fungi</taxon>
        <taxon>Dikarya</taxon>
        <taxon>Ascomycota</taxon>
        <taxon>Pezizomycotina</taxon>
        <taxon>Dothideomycetes</taxon>
        <taxon>Dothideomycetidae</taxon>
        <taxon>Capnodiales</taxon>
        <taxon>Piedraiaceae</taxon>
        <taxon>Piedraia</taxon>
    </lineage>
</organism>
<dbReference type="Proteomes" id="UP000799421">
    <property type="component" value="Unassembled WGS sequence"/>
</dbReference>
<feature type="compositionally biased region" description="Pro residues" evidence="2">
    <location>
        <begin position="75"/>
        <end position="89"/>
    </location>
</feature>
<feature type="region of interest" description="Disordered" evidence="2">
    <location>
        <begin position="1"/>
        <end position="98"/>
    </location>
</feature>
<sequence length="339" mass="37585">MLPISEPSTDQHVRARGSKATGRGAADVADAVEGSAGASAMDPPISSPGSDSALPQTLPRALPQTPSFAHSPFLPESPSPYFPPSPTPHFHPDDEEEFTQTDLYLLRLERIYTTLSKQVSNPSQQRDAERLISQVEDELEARHSQTRLPAEVESSGLFDDEEGEGEGEGREGRESPSPPGVVDVEFPSSPPLPAFNGMEAERSSPSKVSVTNARSILQLLHEVQAQLKERLSDVVEQNEEYLFLLKEKEEELEEAWAEIEELRGEVELLKGRETVVAEEGKVETNAVEWQEKTSLVKDSKGEDESNKEEEVKDKIVKKKSAWEDLWDSLEQFAGMMDYT</sequence>
<name>A0A6A7BXJ0_9PEZI</name>
<dbReference type="AlphaFoldDB" id="A0A6A7BXJ0"/>
<feature type="coiled-coil region" evidence="1">
    <location>
        <begin position="234"/>
        <end position="272"/>
    </location>
</feature>
<evidence type="ECO:0000256" key="1">
    <source>
        <dbReference type="SAM" id="Coils"/>
    </source>
</evidence>